<dbReference type="Proteomes" id="UP001501470">
    <property type="component" value="Unassembled WGS sequence"/>
</dbReference>
<keyword evidence="4" id="KW-1185">Reference proteome</keyword>
<dbReference type="EMBL" id="BAAAQD010000001">
    <property type="protein sequence ID" value="GAA1501031.1"/>
    <property type="molecule type" value="Genomic_DNA"/>
</dbReference>
<dbReference type="InterPro" id="IPR039569">
    <property type="entry name" value="FAS1-like_DH_region"/>
</dbReference>
<protein>
    <submittedName>
        <fullName evidence="3">MaoC family dehydratase N-terminal domain-containing protein</fullName>
    </submittedName>
</protein>
<gene>
    <name evidence="3" type="ORF">GCM10009827_008800</name>
</gene>
<feature type="region of interest" description="Disordered" evidence="1">
    <location>
        <begin position="143"/>
        <end position="170"/>
    </location>
</feature>
<dbReference type="RefSeq" id="WP_344499709.1">
    <property type="nucleotide sequence ID" value="NZ_BAAAQD010000001.1"/>
</dbReference>
<sequence>MVDDSAVGVTGEPFTLDIERGKIREFARATGSANPDYLTAEDPVIPPTFLTTAFFWQTGGSDPWPAVAMDQRKGLHAEQEFVFHGPPPRAGDRLTGRSRIESVTRKEGRSGTLTFAVMVTEFRDETGRHVATARLTGVETAVTGTHRSGGAGHQAAQSQGQGGAEAKVTA</sequence>
<evidence type="ECO:0000259" key="2">
    <source>
        <dbReference type="Pfam" id="PF13452"/>
    </source>
</evidence>
<proteinExistence type="predicted"/>
<organism evidence="3 4">
    <name type="scientific">Dactylosporangium maewongense</name>
    <dbReference type="NCBI Taxonomy" id="634393"/>
    <lineage>
        <taxon>Bacteria</taxon>
        <taxon>Bacillati</taxon>
        <taxon>Actinomycetota</taxon>
        <taxon>Actinomycetes</taxon>
        <taxon>Micromonosporales</taxon>
        <taxon>Micromonosporaceae</taxon>
        <taxon>Dactylosporangium</taxon>
    </lineage>
</organism>
<evidence type="ECO:0000256" key="1">
    <source>
        <dbReference type="SAM" id="MobiDB-lite"/>
    </source>
</evidence>
<dbReference type="Gene3D" id="3.10.129.10">
    <property type="entry name" value="Hotdog Thioesterase"/>
    <property type="match status" value="1"/>
</dbReference>
<evidence type="ECO:0000313" key="4">
    <source>
        <dbReference type="Proteomes" id="UP001501470"/>
    </source>
</evidence>
<reference evidence="3 4" key="1">
    <citation type="journal article" date="2019" name="Int. J. Syst. Evol. Microbiol.">
        <title>The Global Catalogue of Microorganisms (GCM) 10K type strain sequencing project: providing services to taxonomists for standard genome sequencing and annotation.</title>
        <authorList>
            <consortium name="The Broad Institute Genomics Platform"/>
            <consortium name="The Broad Institute Genome Sequencing Center for Infectious Disease"/>
            <person name="Wu L."/>
            <person name="Ma J."/>
        </authorList>
    </citation>
    <scope>NUCLEOTIDE SEQUENCE [LARGE SCALE GENOMIC DNA]</scope>
    <source>
        <strain evidence="3 4">JCM 15933</strain>
    </source>
</reference>
<accession>A0ABN1ZM57</accession>
<comment type="caution">
    <text evidence="3">The sequence shown here is derived from an EMBL/GenBank/DDBJ whole genome shotgun (WGS) entry which is preliminary data.</text>
</comment>
<name>A0ABN1ZM57_9ACTN</name>
<evidence type="ECO:0000313" key="3">
    <source>
        <dbReference type="EMBL" id="GAA1501031.1"/>
    </source>
</evidence>
<dbReference type="SUPFAM" id="SSF54637">
    <property type="entry name" value="Thioesterase/thiol ester dehydrase-isomerase"/>
    <property type="match status" value="1"/>
</dbReference>
<dbReference type="Pfam" id="PF13452">
    <property type="entry name" value="FAS1_DH_region"/>
    <property type="match status" value="1"/>
</dbReference>
<feature type="domain" description="FAS1-like dehydratase" evidence="2">
    <location>
        <begin position="6"/>
        <end position="132"/>
    </location>
</feature>
<dbReference type="InterPro" id="IPR029069">
    <property type="entry name" value="HotDog_dom_sf"/>
</dbReference>